<feature type="transmembrane region" description="Helical" evidence="10">
    <location>
        <begin position="943"/>
        <end position="964"/>
    </location>
</feature>
<dbReference type="PROSITE" id="PS50893">
    <property type="entry name" value="ABC_TRANSPORTER_2"/>
    <property type="match status" value="1"/>
</dbReference>
<dbReference type="GO" id="GO:0016887">
    <property type="term" value="F:ATP hydrolysis activity"/>
    <property type="evidence" value="ECO:0007669"/>
    <property type="project" value="InterPro"/>
</dbReference>
<evidence type="ECO:0000256" key="6">
    <source>
        <dbReference type="ARBA" id="ARBA00022840"/>
    </source>
</evidence>
<feature type="compositionally biased region" description="Basic and acidic residues" evidence="9">
    <location>
        <begin position="121"/>
        <end position="139"/>
    </location>
</feature>
<dbReference type="PROSITE" id="PS50929">
    <property type="entry name" value="ABC_TM1F"/>
    <property type="match status" value="2"/>
</dbReference>
<dbReference type="InterPro" id="IPR003593">
    <property type="entry name" value="AAA+_ATPase"/>
</dbReference>
<proteinExistence type="predicted"/>
<feature type="compositionally biased region" description="Basic and acidic residues" evidence="9">
    <location>
        <begin position="847"/>
        <end position="856"/>
    </location>
</feature>
<feature type="region of interest" description="Disordered" evidence="9">
    <location>
        <begin position="847"/>
        <end position="868"/>
    </location>
</feature>
<feature type="transmembrane region" description="Helical" evidence="10">
    <location>
        <begin position="346"/>
        <end position="379"/>
    </location>
</feature>
<dbReference type="PANTHER" id="PTHR24223">
    <property type="entry name" value="ATP-BINDING CASSETTE SUB-FAMILY C"/>
    <property type="match status" value="1"/>
</dbReference>
<protein>
    <submittedName>
        <fullName evidence="13">Multidrug resistance-associated protein/mitoxantrone resistance protein, ABC superfamily</fullName>
    </submittedName>
</protein>
<dbReference type="SUPFAM" id="SSF90123">
    <property type="entry name" value="ABC transporter transmembrane region"/>
    <property type="match status" value="2"/>
</dbReference>
<dbReference type="InterPro" id="IPR036640">
    <property type="entry name" value="ABC1_TM_sf"/>
</dbReference>
<dbReference type="CDD" id="cd03250">
    <property type="entry name" value="ABCC_MRP_domain1"/>
    <property type="match status" value="1"/>
</dbReference>
<dbReference type="CDD" id="cd18606">
    <property type="entry name" value="ABC_6TM_YOR1_D2_like"/>
    <property type="match status" value="1"/>
</dbReference>
<evidence type="ECO:0000256" key="2">
    <source>
        <dbReference type="ARBA" id="ARBA00022448"/>
    </source>
</evidence>
<dbReference type="PANTHER" id="PTHR24223:SF415">
    <property type="entry name" value="FI20190P1"/>
    <property type="match status" value="1"/>
</dbReference>
<dbReference type="GO" id="GO:0140359">
    <property type="term" value="F:ABC-type transporter activity"/>
    <property type="evidence" value="ECO:0007669"/>
    <property type="project" value="InterPro"/>
</dbReference>
<reference evidence="13" key="1">
    <citation type="submission" date="2014-08" db="EMBL/GenBank/DDBJ databases">
        <authorList>
            <person name="Sharma Rahul"/>
            <person name="Thines Marco"/>
        </authorList>
    </citation>
    <scope>NUCLEOTIDE SEQUENCE</scope>
</reference>
<evidence type="ECO:0000256" key="7">
    <source>
        <dbReference type="ARBA" id="ARBA00022989"/>
    </source>
</evidence>
<dbReference type="AlphaFoldDB" id="A0A0F7SNM9"/>
<dbReference type="GO" id="GO:0005524">
    <property type="term" value="F:ATP binding"/>
    <property type="evidence" value="ECO:0007669"/>
    <property type="project" value="UniProtKB-KW"/>
</dbReference>
<evidence type="ECO:0000256" key="5">
    <source>
        <dbReference type="ARBA" id="ARBA00022741"/>
    </source>
</evidence>
<keyword evidence="6" id="KW-0067">ATP-binding</keyword>
<dbReference type="InterPro" id="IPR017871">
    <property type="entry name" value="ABC_transporter-like_CS"/>
</dbReference>
<dbReference type="SUPFAM" id="SSF52540">
    <property type="entry name" value="P-loop containing nucleoside triphosphate hydrolases"/>
    <property type="match status" value="1"/>
</dbReference>
<accession>A0A0F7SNM9</accession>
<sequence>MSPGKSATQGTSDKAERGEISEVAQQSFLGFKIKPRPAGFAEGKEIPQNHVNFFSWVLFSWLTPLLRVGVSRPFEIDDFWELTDEFKATRLAIELEKYFYGRVPPSRRPQHLRPSSTGPATKRDVTDKKPTGMELKDVESGEGVDVEDELTGKQVKLGKTGKTSKRKKTDDDDEKERTHPEKIEEDGKIYDQNLLLAIHRTVMWRFWTGGMLGVCWIALTSTSPLVSRMILNYITESYEYSHRETGETVSVPKSVGYGIGISFALYLMQQVSSLFMNMFLQRGLITGFMLRAAVISVVSRKSVRLSGEARMVHTNGKLVTHISSDASFMDYAALLTHELYLQPAQVIVGLIILLHTIGYSALVGFAVLVIGIPFQAWLFSRMIGTRQRQMKIVDSRVRLLQEILSGIRVIKFMAYEEYFGSRISDYRQDEMEELKKNCLMRAIMSAVMAFIPVFAAVLSFITYSLSGHDLNAAIIFTALQLFNNIRQPLQLIPLAIQAVSDAYVGLGRVSLCLLGDEIDNPVPVYPDAEYAVSAHGSYSWESAEKPSDEPVRVTPGKGGPMGKGKPPKKSKKEKAAEKEERKRKRLERLNAPPVVPFALKDIDLDIPRGSFVVVCGRVGSGKSSLMQALLGEMKLVSGEAYLGGTSAYFPQSPWILNATLKENILFGSEMDDKRFDAAVKACALERDIAMLNHGIYTEIGEKGINISGGQKARVCLARAVYCGNEINFFDDPLSAVDAHVSKSLVDGLVNGPLRTKTRILITHHLEVLSKADLIITMVDGKIAEKGTYQELLATSGALAKLMAEHMSVAHDGSSETVTDPDLDIDSAGLIETQEDIELKKVAIEDELEKQTGEGRTNEGTADELAKSQAPGALVTMKEERAVGAVSSKVYTRYINSMGSVWWALAFMSCFILAQASIVGNTIFLGKWSDSSIVGWSQSDYMGLYAGLGLAYTILTFAGTFLLYLSAINASFNLFNSAYDGVMATPVSWFDATPIGRIISRLSKDITTLDDQLPMQWNTFLTMSLNVFGTIALVFYSFPYLGLIFIPLLSLYYITAVYYRASSREAKRLDSIFRSTIYAQFGESLSGLSSIRAYGAEDRFVRRTEAAIDIENKCYFIVIALQRNNTSPAKLGVVLTYSLSMSQIFSQIVNIFAQVEQDMNTAERVAYYADLSPEAARSTLEDPPESWPHSGAITFRDVVLKYRADLPPVLKGLSFSVGAGEKIG</sequence>
<evidence type="ECO:0000256" key="3">
    <source>
        <dbReference type="ARBA" id="ARBA00022692"/>
    </source>
</evidence>
<dbReference type="InterPro" id="IPR050173">
    <property type="entry name" value="ABC_transporter_C-like"/>
</dbReference>
<feature type="compositionally biased region" description="Basic and acidic residues" evidence="9">
    <location>
        <begin position="175"/>
        <end position="184"/>
    </location>
</feature>
<feature type="domain" description="ABC transmembrane type-1" evidence="12">
    <location>
        <begin position="904"/>
        <end position="1122"/>
    </location>
</feature>
<evidence type="ECO:0000259" key="12">
    <source>
        <dbReference type="PROSITE" id="PS50929"/>
    </source>
</evidence>
<dbReference type="InterPro" id="IPR011527">
    <property type="entry name" value="ABC1_TM_dom"/>
</dbReference>
<feature type="domain" description="ABC transporter" evidence="11">
    <location>
        <begin position="584"/>
        <end position="804"/>
    </location>
</feature>
<dbReference type="EMBL" id="LN483124">
    <property type="protein sequence ID" value="CED82294.1"/>
    <property type="molecule type" value="Genomic_DNA"/>
</dbReference>
<feature type="region of interest" description="Disordered" evidence="9">
    <location>
        <begin position="541"/>
        <end position="587"/>
    </location>
</feature>
<keyword evidence="2" id="KW-0813">Transport</keyword>
<dbReference type="SMART" id="SM00382">
    <property type="entry name" value="AAA"/>
    <property type="match status" value="1"/>
</dbReference>
<dbReference type="FunFam" id="3.40.50.300:FF:000997">
    <property type="entry name" value="Multidrug resistance-associated protein 1"/>
    <property type="match status" value="1"/>
</dbReference>
<comment type="subcellular location">
    <subcellularLocation>
        <location evidence="1">Membrane</location>
        <topology evidence="1">Multi-pass membrane protein</topology>
    </subcellularLocation>
</comment>
<feature type="region of interest" description="Disordered" evidence="9">
    <location>
        <begin position="104"/>
        <end position="184"/>
    </location>
</feature>
<dbReference type="Gene3D" id="3.40.50.300">
    <property type="entry name" value="P-loop containing nucleotide triphosphate hydrolases"/>
    <property type="match status" value="2"/>
</dbReference>
<feature type="compositionally biased region" description="Acidic residues" evidence="9">
    <location>
        <begin position="140"/>
        <end position="149"/>
    </location>
</feature>
<keyword evidence="8 10" id="KW-0472">Membrane</keyword>
<keyword evidence="4" id="KW-0677">Repeat</keyword>
<evidence type="ECO:0000256" key="1">
    <source>
        <dbReference type="ARBA" id="ARBA00004141"/>
    </source>
</evidence>
<evidence type="ECO:0000256" key="10">
    <source>
        <dbReference type="SAM" id="Phobius"/>
    </source>
</evidence>
<evidence type="ECO:0000313" key="13">
    <source>
        <dbReference type="EMBL" id="CED82294.1"/>
    </source>
</evidence>
<dbReference type="PROSITE" id="PS00211">
    <property type="entry name" value="ABC_TRANSPORTER_1"/>
    <property type="match status" value="1"/>
</dbReference>
<name>A0A0F7SNM9_PHARH</name>
<dbReference type="Pfam" id="PF00005">
    <property type="entry name" value="ABC_tran"/>
    <property type="match status" value="1"/>
</dbReference>
<organism evidence="13">
    <name type="scientific">Phaffia rhodozyma</name>
    <name type="common">Yeast</name>
    <name type="synonym">Xanthophyllomyces dendrorhous</name>
    <dbReference type="NCBI Taxonomy" id="264483"/>
    <lineage>
        <taxon>Eukaryota</taxon>
        <taxon>Fungi</taxon>
        <taxon>Dikarya</taxon>
        <taxon>Basidiomycota</taxon>
        <taxon>Agaricomycotina</taxon>
        <taxon>Tremellomycetes</taxon>
        <taxon>Cystofilobasidiales</taxon>
        <taxon>Mrakiaceae</taxon>
        <taxon>Phaffia</taxon>
    </lineage>
</organism>
<feature type="compositionally biased region" description="Basic and acidic residues" evidence="9">
    <location>
        <begin position="542"/>
        <end position="551"/>
    </location>
</feature>
<keyword evidence="7 10" id="KW-1133">Transmembrane helix</keyword>
<feature type="transmembrane region" description="Helical" evidence="10">
    <location>
        <begin position="900"/>
        <end position="923"/>
    </location>
</feature>
<dbReference type="Pfam" id="PF00664">
    <property type="entry name" value="ABC_membrane"/>
    <property type="match status" value="2"/>
</dbReference>
<dbReference type="InterPro" id="IPR027417">
    <property type="entry name" value="P-loop_NTPase"/>
</dbReference>
<dbReference type="Gene3D" id="1.20.1560.10">
    <property type="entry name" value="ABC transporter type 1, transmembrane domain"/>
    <property type="match status" value="2"/>
</dbReference>
<feature type="domain" description="ABC transmembrane type-1" evidence="12">
    <location>
        <begin position="207"/>
        <end position="501"/>
    </location>
</feature>
<evidence type="ECO:0000256" key="9">
    <source>
        <dbReference type="SAM" id="MobiDB-lite"/>
    </source>
</evidence>
<evidence type="ECO:0000256" key="8">
    <source>
        <dbReference type="ARBA" id="ARBA00023136"/>
    </source>
</evidence>
<dbReference type="CDD" id="cd18597">
    <property type="entry name" value="ABC_6TM_YOR1_D1_like"/>
    <property type="match status" value="1"/>
</dbReference>
<keyword evidence="5" id="KW-0547">Nucleotide-binding</keyword>
<evidence type="ECO:0000259" key="11">
    <source>
        <dbReference type="PROSITE" id="PS50893"/>
    </source>
</evidence>
<dbReference type="InterPro" id="IPR003439">
    <property type="entry name" value="ABC_transporter-like_ATP-bd"/>
</dbReference>
<dbReference type="GO" id="GO:0016020">
    <property type="term" value="C:membrane"/>
    <property type="evidence" value="ECO:0007669"/>
    <property type="project" value="UniProtKB-SubCell"/>
</dbReference>
<dbReference type="FunFam" id="1.20.1560.10:FF:000013">
    <property type="entry name" value="ABC transporter C family member 2"/>
    <property type="match status" value="1"/>
</dbReference>
<keyword evidence="3 10" id="KW-0812">Transmembrane</keyword>
<feature type="transmembrane region" description="Helical" evidence="10">
    <location>
        <begin position="438"/>
        <end position="461"/>
    </location>
</feature>
<evidence type="ECO:0000256" key="4">
    <source>
        <dbReference type="ARBA" id="ARBA00022737"/>
    </source>
</evidence>